<comment type="similarity">
    <text evidence="1">Belongs to the methyltransferase superfamily.</text>
</comment>
<proteinExistence type="inferred from homology"/>
<dbReference type="Proteomes" id="UP000254124">
    <property type="component" value="Unassembled WGS sequence"/>
</dbReference>
<dbReference type="Proteomes" id="UP000254762">
    <property type="component" value="Unassembled WGS sequence"/>
</dbReference>
<dbReference type="AlphaFoldDB" id="A0A2X4TL15"/>
<dbReference type="PANTHER" id="PTHR44942:SF4">
    <property type="entry name" value="METHYLTRANSFERASE TYPE 11 DOMAIN-CONTAINING PROTEIN"/>
    <property type="match status" value="1"/>
</dbReference>
<organism evidence="5 9">
    <name type="scientific">Salmonella enterica subsp. arizonae</name>
    <dbReference type="NCBI Taxonomy" id="59203"/>
    <lineage>
        <taxon>Bacteria</taxon>
        <taxon>Pseudomonadati</taxon>
        <taxon>Pseudomonadota</taxon>
        <taxon>Gammaproteobacteria</taxon>
        <taxon>Enterobacterales</taxon>
        <taxon>Enterobacteriaceae</taxon>
        <taxon>Salmonella</taxon>
    </lineage>
</organism>
<dbReference type="SUPFAM" id="SSF53335">
    <property type="entry name" value="S-adenosyl-L-methionine-dependent methyltransferases"/>
    <property type="match status" value="1"/>
</dbReference>
<evidence type="ECO:0000313" key="8">
    <source>
        <dbReference type="EMBL" id="SUG49300.1"/>
    </source>
</evidence>
<dbReference type="Proteomes" id="UP000254741">
    <property type="component" value="Unassembled WGS sequence"/>
</dbReference>
<evidence type="ECO:0000313" key="12">
    <source>
        <dbReference type="Proteomes" id="UP000254762"/>
    </source>
</evidence>
<sequence length="125" mass="14224">MLEVAAGAAEERHLSNIIFRHGYAEKLPFEDASFEVVINRYSAHHWYDVGQALREVNRVLKPGGALIMMDIMLPGHPVRDIWLQTVEALRDTSHVRNYSSGEWLAMANKALLVTNTIYCWSFTHG</sequence>
<name>A0A2X4TL15_SALER</name>
<keyword evidence="9" id="KW-1185">Reference proteome</keyword>
<gene>
    <name evidence="5" type="primary">ycgJ</name>
    <name evidence="6" type="ORF">NCTC7295_04373</name>
    <name evidence="7" type="ORF">NCTC7304_04269</name>
    <name evidence="5" type="ORF">NCTC7307_04445</name>
    <name evidence="8" type="ORF">NCTC8297_04630</name>
</gene>
<dbReference type="CDD" id="cd02440">
    <property type="entry name" value="AdoMet_MTases"/>
    <property type="match status" value="1"/>
</dbReference>
<dbReference type="EMBL" id="UGXG01000002">
    <property type="protein sequence ID" value="SUG49300.1"/>
    <property type="molecule type" value="Genomic_DNA"/>
</dbReference>
<protein>
    <submittedName>
        <fullName evidence="5">S-adenosyl-L-methionine (SAM)-dependent methyltransferase PhcB</fullName>
        <ecNumber evidence="5">2.1.1.-</ecNumber>
    </submittedName>
</protein>
<keyword evidence="2 5" id="KW-0489">Methyltransferase</keyword>
<keyword evidence="3 5" id="KW-0808">Transferase</keyword>
<evidence type="ECO:0000256" key="3">
    <source>
        <dbReference type="ARBA" id="ARBA00022679"/>
    </source>
</evidence>
<evidence type="ECO:0000256" key="2">
    <source>
        <dbReference type="ARBA" id="ARBA00022603"/>
    </source>
</evidence>
<reference evidence="9 10" key="1">
    <citation type="submission" date="2018-06" db="EMBL/GenBank/DDBJ databases">
        <authorList>
            <consortium name="Pathogen Informatics"/>
            <person name="Doyle S."/>
        </authorList>
    </citation>
    <scope>NUCLEOTIDE SEQUENCE [LARGE SCALE GENOMIC DNA]</scope>
    <source>
        <strain evidence="6 10">NCTC7295</strain>
        <strain evidence="7 12">NCTC7304</strain>
        <strain evidence="5 9">NCTC7307</strain>
        <strain evidence="8 11">NCTC8297</strain>
    </source>
</reference>
<dbReference type="EMBL" id="LS483466">
    <property type="protein sequence ID" value="SQI27069.1"/>
    <property type="molecule type" value="Genomic_DNA"/>
</dbReference>
<dbReference type="EC" id="2.1.1.-" evidence="5"/>
<dbReference type="EMBL" id="UGXD01000002">
    <property type="protein sequence ID" value="SUG34741.1"/>
    <property type="molecule type" value="Genomic_DNA"/>
</dbReference>
<dbReference type="InterPro" id="IPR029063">
    <property type="entry name" value="SAM-dependent_MTases_sf"/>
</dbReference>
<dbReference type="InterPro" id="IPR051052">
    <property type="entry name" value="Diverse_substrate_MTase"/>
</dbReference>
<evidence type="ECO:0000313" key="6">
    <source>
        <dbReference type="EMBL" id="SUG16655.1"/>
    </source>
</evidence>
<dbReference type="GO" id="GO:0008757">
    <property type="term" value="F:S-adenosylmethionine-dependent methyltransferase activity"/>
    <property type="evidence" value="ECO:0007669"/>
    <property type="project" value="InterPro"/>
</dbReference>
<evidence type="ECO:0000259" key="4">
    <source>
        <dbReference type="Pfam" id="PF08241"/>
    </source>
</evidence>
<evidence type="ECO:0000313" key="10">
    <source>
        <dbReference type="Proteomes" id="UP000254124"/>
    </source>
</evidence>
<dbReference type="GO" id="GO:0032259">
    <property type="term" value="P:methylation"/>
    <property type="evidence" value="ECO:0007669"/>
    <property type="project" value="UniProtKB-KW"/>
</dbReference>
<dbReference type="Pfam" id="PF08241">
    <property type="entry name" value="Methyltransf_11"/>
    <property type="match status" value="1"/>
</dbReference>
<evidence type="ECO:0000313" key="9">
    <source>
        <dbReference type="Proteomes" id="UP000248731"/>
    </source>
</evidence>
<dbReference type="EMBL" id="UGWZ01000001">
    <property type="protein sequence ID" value="SUG16655.1"/>
    <property type="molecule type" value="Genomic_DNA"/>
</dbReference>
<dbReference type="Gene3D" id="3.40.50.150">
    <property type="entry name" value="Vaccinia Virus protein VP39"/>
    <property type="match status" value="1"/>
</dbReference>
<feature type="domain" description="Methyltransferase type 11" evidence="4">
    <location>
        <begin position="1"/>
        <end position="68"/>
    </location>
</feature>
<dbReference type="InterPro" id="IPR013216">
    <property type="entry name" value="Methyltransf_11"/>
</dbReference>
<evidence type="ECO:0000313" key="11">
    <source>
        <dbReference type="Proteomes" id="UP000254741"/>
    </source>
</evidence>
<evidence type="ECO:0000313" key="5">
    <source>
        <dbReference type="EMBL" id="SQI27069.1"/>
    </source>
</evidence>
<accession>A0A2X4TL15</accession>
<dbReference type="Proteomes" id="UP000248731">
    <property type="component" value="Chromosome 1"/>
</dbReference>
<dbReference type="PANTHER" id="PTHR44942">
    <property type="entry name" value="METHYLTRANSF_11 DOMAIN-CONTAINING PROTEIN"/>
    <property type="match status" value="1"/>
</dbReference>
<evidence type="ECO:0000256" key="1">
    <source>
        <dbReference type="ARBA" id="ARBA00008361"/>
    </source>
</evidence>
<evidence type="ECO:0000313" key="7">
    <source>
        <dbReference type="EMBL" id="SUG34741.1"/>
    </source>
</evidence>